<keyword evidence="2" id="KW-1185">Reference proteome</keyword>
<proteinExistence type="predicted"/>
<protein>
    <submittedName>
        <fullName evidence="1">Uncharacterized protein</fullName>
    </submittedName>
</protein>
<gene>
    <name evidence="1" type="ORF">NEOLI_004777</name>
</gene>
<dbReference type="AlphaFoldDB" id="A0A1U7LR31"/>
<evidence type="ECO:0000313" key="2">
    <source>
        <dbReference type="Proteomes" id="UP000186594"/>
    </source>
</evidence>
<comment type="caution">
    <text evidence="1">The sequence shown here is derived from an EMBL/GenBank/DDBJ whole genome shotgun (WGS) entry which is preliminary data.</text>
</comment>
<reference evidence="1 2" key="1">
    <citation type="submission" date="2016-04" db="EMBL/GenBank/DDBJ databases">
        <title>Evolutionary innovation and constraint leading to complex multicellularity in the Ascomycota.</title>
        <authorList>
            <person name="Cisse O."/>
            <person name="Nguyen A."/>
            <person name="Hewitt D.A."/>
            <person name="Jedd G."/>
            <person name="Stajich J.E."/>
        </authorList>
    </citation>
    <scope>NUCLEOTIDE SEQUENCE [LARGE SCALE GENOMIC DNA]</scope>
    <source>
        <strain evidence="1 2">DAH-3</strain>
    </source>
</reference>
<dbReference type="Proteomes" id="UP000186594">
    <property type="component" value="Unassembled WGS sequence"/>
</dbReference>
<sequence>MHVGTFFSKESTWSGTKVLEFLFEVVIEKGGDQGGGAGFCVFFKGPAGGRGVYAHGVDVQGLLEAGDDDVEVGGAVEAGGMGKQCCEIGLDDGFEEAVKEEREGVEPGMMATCLAVSLTARSTKSSMGCSDSRSSELRRLVTPARGGACQAEQRVEAVESVQWAGLKKDLCNGLAAVEIDEDVAAFVGAAVRVRWRASTHTR</sequence>
<dbReference type="EMBL" id="LXFE01000493">
    <property type="protein sequence ID" value="OLL25130.1"/>
    <property type="molecule type" value="Genomic_DNA"/>
</dbReference>
<organism evidence="1 2">
    <name type="scientific">Neolecta irregularis (strain DAH-3)</name>
    <dbReference type="NCBI Taxonomy" id="1198029"/>
    <lineage>
        <taxon>Eukaryota</taxon>
        <taxon>Fungi</taxon>
        <taxon>Dikarya</taxon>
        <taxon>Ascomycota</taxon>
        <taxon>Taphrinomycotina</taxon>
        <taxon>Neolectales</taxon>
        <taxon>Neolectaceae</taxon>
        <taxon>Neolecta</taxon>
    </lineage>
</organism>
<name>A0A1U7LR31_NEOID</name>
<evidence type="ECO:0000313" key="1">
    <source>
        <dbReference type="EMBL" id="OLL25130.1"/>
    </source>
</evidence>
<accession>A0A1U7LR31</accession>